<feature type="coiled-coil region" evidence="1">
    <location>
        <begin position="573"/>
        <end position="607"/>
    </location>
</feature>
<organism evidence="3 4">
    <name type="scientific">Arenibacterium halophilum</name>
    <dbReference type="NCBI Taxonomy" id="2583821"/>
    <lineage>
        <taxon>Bacteria</taxon>
        <taxon>Pseudomonadati</taxon>
        <taxon>Pseudomonadota</taxon>
        <taxon>Alphaproteobacteria</taxon>
        <taxon>Rhodobacterales</taxon>
        <taxon>Paracoccaceae</taxon>
        <taxon>Arenibacterium</taxon>
    </lineage>
</organism>
<dbReference type="SUPFAM" id="SSF52540">
    <property type="entry name" value="P-loop containing nucleoside triphosphate hydrolases"/>
    <property type="match status" value="1"/>
</dbReference>
<accession>A0ABY2XDJ6</accession>
<dbReference type="RefSeq" id="WP_138862008.1">
    <property type="nucleotide sequence ID" value="NZ_VCPC01000001.1"/>
</dbReference>
<evidence type="ECO:0000313" key="4">
    <source>
        <dbReference type="Proteomes" id="UP001191082"/>
    </source>
</evidence>
<dbReference type="PANTHER" id="PTHR41259:SF1">
    <property type="entry name" value="DOUBLE-STRAND BREAK REPAIR RAD50 ATPASE, PUTATIVE-RELATED"/>
    <property type="match status" value="1"/>
</dbReference>
<name>A0ABY2XDJ6_9RHOB</name>
<protein>
    <submittedName>
        <fullName evidence="3">Chromosome segregation protein SMC</fullName>
    </submittedName>
</protein>
<evidence type="ECO:0000256" key="1">
    <source>
        <dbReference type="SAM" id="Coils"/>
    </source>
</evidence>
<feature type="domain" description="YhaN AAA" evidence="2">
    <location>
        <begin position="1"/>
        <end position="56"/>
    </location>
</feature>
<dbReference type="InterPro" id="IPR038734">
    <property type="entry name" value="YhaN_AAA"/>
</dbReference>
<dbReference type="Gene3D" id="3.40.50.300">
    <property type="entry name" value="P-loop containing nucleotide triphosphate hydrolases"/>
    <property type="match status" value="2"/>
</dbReference>
<evidence type="ECO:0000259" key="2">
    <source>
        <dbReference type="Pfam" id="PF13514"/>
    </source>
</evidence>
<keyword evidence="4" id="KW-1185">Reference proteome</keyword>
<gene>
    <name evidence="3" type="ORF">FGK64_01340</name>
</gene>
<sequence>MKIRSITLTNVRRFTDSARISGISDGLNLLCEPNEHGKSTLFDAIQALFFIPHGSRKKEVTSLQPHAGGAPEVSMEVDTPDGLFRLSKRWLKKPAATVHRGTGLVAQSDAAEAWIADLLGRDSGGPSGLIWVRQGLTGLLEATEAERKLSLDARRDLMSSVGHEVEAMTGGRRMDAALRQCREELAALATGTGRPKVGGPWKTAQDEVERLEAERETLAATARDLQEALTARARARRELAEWEDPDAVASRQTALEAARSAHAAAQRHAETIDSQARTVDLARLKAQAAQARLAELNAARDEQTAARQELSAADTKARTALHARTEAQAARDTAQARLDQAEANAAKAEALRNAAQQAQAARDGADRRTDLTHRIVQAEEARRAMETAAAGRIGPDAASLRRIDTLAGALATARAARDATVTQVVAHYTPGREGTIRAGGAALPDGHPVPLPRVMRLDLDGIGQLEVCPGDTVHDDSSVDAADRALRAALTDAGVADVDGARTAAATRAKAEQAHDQAKAVLNSLAPDGIEVLRSTLARIPVLDSQDEAPDPAAAETALAKARTLRDTARAARDSAAERLADARDMATRAEAARDALADRLRRADETLAAFGSATLDSLAIETAQSAAALAEAETAHATLTRDAPDLASTGAALTRAESVQQRAQDEIAGLRPLLARLDERITRSFGDAVEERLAETEQELAAARAALSRVLHEVAVLQRLEQALDAARSQARDRYFAPIVQELKPLLRLLWPEADLTWGEESLLPEVLIREGREEPIDILSGGTQEQVALLVRLAFARMLARSGRAAPVILDDALVFSDDDRIERMFDALHRQAGDLQIIVLSCRQRAFRSLGGTALRLLHMAPETTG</sequence>
<dbReference type="Pfam" id="PF13514">
    <property type="entry name" value="AAA_27"/>
    <property type="match status" value="1"/>
</dbReference>
<dbReference type="Proteomes" id="UP001191082">
    <property type="component" value="Unassembled WGS sequence"/>
</dbReference>
<comment type="caution">
    <text evidence="3">The sequence shown here is derived from an EMBL/GenBank/DDBJ whole genome shotgun (WGS) entry which is preliminary data.</text>
</comment>
<reference evidence="3 4" key="1">
    <citation type="submission" date="2019-05" db="EMBL/GenBank/DDBJ databases">
        <title>Marivita sp. nov. isolated from sea sediment.</title>
        <authorList>
            <person name="Kim W."/>
        </authorList>
    </citation>
    <scope>NUCLEOTIDE SEQUENCE [LARGE SCALE GENOMIC DNA]</scope>
    <source>
        <strain evidence="3 4">CAU 1492</strain>
    </source>
</reference>
<proteinExistence type="predicted"/>
<feature type="coiled-coil region" evidence="1">
    <location>
        <begin position="687"/>
        <end position="714"/>
    </location>
</feature>
<dbReference type="PANTHER" id="PTHR41259">
    <property type="entry name" value="DOUBLE-STRAND BREAK REPAIR RAD50 ATPASE, PUTATIVE-RELATED"/>
    <property type="match status" value="1"/>
</dbReference>
<evidence type="ECO:0000313" key="3">
    <source>
        <dbReference type="EMBL" id="TMV14657.1"/>
    </source>
</evidence>
<dbReference type="EMBL" id="VCPC01000001">
    <property type="protein sequence ID" value="TMV14657.1"/>
    <property type="molecule type" value="Genomic_DNA"/>
</dbReference>
<feature type="coiled-coil region" evidence="1">
    <location>
        <begin position="201"/>
        <end position="238"/>
    </location>
</feature>
<keyword evidence="1" id="KW-0175">Coiled coil</keyword>
<dbReference type="InterPro" id="IPR027417">
    <property type="entry name" value="P-loop_NTPase"/>
</dbReference>
<feature type="coiled-coil region" evidence="1">
    <location>
        <begin position="279"/>
        <end position="368"/>
    </location>
</feature>